<reference evidence="2 3" key="1">
    <citation type="submission" date="2018-05" db="EMBL/GenBank/DDBJ databases">
        <title>Nocardioides silvaticus genome.</title>
        <authorList>
            <person name="Li C."/>
            <person name="Wang G."/>
        </authorList>
    </citation>
    <scope>NUCLEOTIDE SEQUENCE [LARGE SCALE GENOMIC DNA]</scope>
    <source>
        <strain evidence="2 3">CCTCC AB 2018079</strain>
    </source>
</reference>
<sequence>MKIVSPSIPARRLVAAGVAAAAALAVTVAPEATATSAAPGAPNAVAKKLLSPLSVDVTAKDAVVYSANFAGTLYLKKPGKKAEVIFQSAKQREVGAIAVDRTGAWFVHGATLMRRTWKGERSAVANLGKFEKAENPDGDVTYGAPTVSEECASQFPTGEGTLPPQYEGIVESHPYGTAAVGRQAYVADAAGNTILRVGRNGSVESVAVLPPIPVEITAEVAEGLGFPECSVGHDYNFEPVPTDVEMGPDGLLYVTSLPGGPEDGTVPGGVFTVDPASGEVAEVASGLVSATGLDVAPNGDVYVSELFAGKITRIPAGGGEPSTYLEVPLPAAVEIKGRHLYTTENVLTGLSGEPGDVPAGKVVRYKR</sequence>
<dbReference type="InterPro" id="IPR015943">
    <property type="entry name" value="WD40/YVTN_repeat-like_dom_sf"/>
</dbReference>
<evidence type="ECO:0000256" key="1">
    <source>
        <dbReference type="SAM" id="SignalP"/>
    </source>
</evidence>
<gene>
    <name evidence="2" type="ORF">DJ010_02935</name>
</gene>
<evidence type="ECO:0000313" key="3">
    <source>
        <dbReference type="Proteomes" id="UP000245507"/>
    </source>
</evidence>
<dbReference type="InterPro" id="IPR048031">
    <property type="entry name" value="ScyD/ScyE-like"/>
</dbReference>
<name>A0A316TJ52_9ACTN</name>
<accession>A0A316TJ52</accession>
<protein>
    <submittedName>
        <fullName evidence="2">ScyD/ScyE family protein</fullName>
    </submittedName>
</protein>
<dbReference type="NCBIfam" id="NF033206">
    <property type="entry name" value="ScyE_fam"/>
    <property type="match status" value="1"/>
</dbReference>
<comment type="caution">
    <text evidence="2">The sequence shown here is derived from an EMBL/GenBank/DDBJ whole genome shotgun (WGS) entry which is preliminary data.</text>
</comment>
<evidence type="ECO:0000313" key="2">
    <source>
        <dbReference type="EMBL" id="PWN04597.1"/>
    </source>
</evidence>
<dbReference type="Proteomes" id="UP000245507">
    <property type="component" value="Unassembled WGS sequence"/>
</dbReference>
<keyword evidence="1" id="KW-0732">Signal</keyword>
<feature type="signal peptide" evidence="1">
    <location>
        <begin position="1"/>
        <end position="21"/>
    </location>
</feature>
<dbReference type="Gene3D" id="2.130.10.10">
    <property type="entry name" value="YVTN repeat-like/Quinoprotein amine dehydrogenase"/>
    <property type="match status" value="1"/>
</dbReference>
<keyword evidence="3" id="KW-1185">Reference proteome</keyword>
<organism evidence="2 3">
    <name type="scientific">Nocardioides silvaticus</name>
    <dbReference type="NCBI Taxonomy" id="2201891"/>
    <lineage>
        <taxon>Bacteria</taxon>
        <taxon>Bacillati</taxon>
        <taxon>Actinomycetota</taxon>
        <taxon>Actinomycetes</taxon>
        <taxon>Propionibacteriales</taxon>
        <taxon>Nocardioidaceae</taxon>
        <taxon>Nocardioides</taxon>
    </lineage>
</organism>
<feature type="chain" id="PRO_5038797090" evidence="1">
    <location>
        <begin position="22"/>
        <end position="367"/>
    </location>
</feature>
<dbReference type="SUPFAM" id="SSF63825">
    <property type="entry name" value="YWTD domain"/>
    <property type="match status" value="1"/>
</dbReference>
<proteinExistence type="predicted"/>
<dbReference type="EMBL" id="QGDD01000001">
    <property type="protein sequence ID" value="PWN04597.1"/>
    <property type="molecule type" value="Genomic_DNA"/>
</dbReference>
<dbReference type="AlphaFoldDB" id="A0A316TJ52"/>